<dbReference type="EMBL" id="KN847044">
    <property type="protein sequence ID" value="KIW26221.1"/>
    <property type="molecule type" value="Genomic_DNA"/>
</dbReference>
<evidence type="ECO:0000256" key="3">
    <source>
        <dbReference type="ARBA" id="ARBA00023239"/>
    </source>
</evidence>
<evidence type="ECO:0000313" key="5">
    <source>
        <dbReference type="EMBL" id="KIW26221.1"/>
    </source>
</evidence>
<dbReference type="Gene3D" id="3.20.20.60">
    <property type="entry name" value="Phosphoenolpyruvate-binding domains"/>
    <property type="match status" value="1"/>
</dbReference>
<dbReference type="Proteomes" id="UP000054466">
    <property type="component" value="Unassembled WGS sequence"/>
</dbReference>
<reference evidence="5 6" key="1">
    <citation type="submission" date="2015-01" db="EMBL/GenBank/DDBJ databases">
        <title>The Genome Sequence of Cladophialophora immunda CBS83496.</title>
        <authorList>
            <consortium name="The Broad Institute Genomics Platform"/>
            <person name="Cuomo C."/>
            <person name="de Hoog S."/>
            <person name="Gorbushina A."/>
            <person name="Stielow B."/>
            <person name="Teixiera M."/>
            <person name="Abouelleil A."/>
            <person name="Chapman S.B."/>
            <person name="Priest M."/>
            <person name="Young S.K."/>
            <person name="Wortman J."/>
            <person name="Nusbaum C."/>
            <person name="Birren B."/>
        </authorList>
    </citation>
    <scope>NUCLEOTIDE SEQUENCE [LARGE SCALE GENOMIC DNA]</scope>
    <source>
        <strain evidence="5 6">CBS 83496</strain>
    </source>
</reference>
<dbReference type="GeneID" id="27348528"/>
<dbReference type="AlphaFoldDB" id="A0A0D1ZEP4"/>
<proteinExistence type="inferred from homology"/>
<evidence type="ECO:0000256" key="1">
    <source>
        <dbReference type="ARBA" id="ARBA00005568"/>
    </source>
</evidence>
<feature type="domain" description="HpcH/HpaI aldolase/citrate lyase" evidence="4">
    <location>
        <begin position="27"/>
        <end position="254"/>
    </location>
</feature>
<keyword evidence="3" id="KW-0456">Lyase</keyword>
<organism evidence="5 6">
    <name type="scientific">Cladophialophora immunda</name>
    <dbReference type="NCBI Taxonomy" id="569365"/>
    <lineage>
        <taxon>Eukaryota</taxon>
        <taxon>Fungi</taxon>
        <taxon>Dikarya</taxon>
        <taxon>Ascomycota</taxon>
        <taxon>Pezizomycotina</taxon>
        <taxon>Eurotiomycetes</taxon>
        <taxon>Chaetothyriomycetidae</taxon>
        <taxon>Chaetothyriales</taxon>
        <taxon>Herpotrichiellaceae</taxon>
        <taxon>Cladophialophora</taxon>
    </lineage>
</organism>
<dbReference type="PANTHER" id="PTHR30502">
    <property type="entry name" value="2-KETO-3-DEOXY-L-RHAMNONATE ALDOLASE"/>
    <property type="match status" value="1"/>
</dbReference>
<name>A0A0D1ZEP4_9EURO</name>
<dbReference type="RefSeq" id="XP_016246437.1">
    <property type="nucleotide sequence ID" value="XM_016396581.1"/>
</dbReference>
<keyword evidence="2" id="KW-0479">Metal-binding</keyword>
<dbReference type="InterPro" id="IPR040442">
    <property type="entry name" value="Pyrv_kinase-like_dom_sf"/>
</dbReference>
<sequence>MQESNRIHKALAKGDPSYGVWQMLPGTNLTRTMCRSATNIDWILVDQEHGNISDDSMHEMVAAAAACGVSPIVRVVEGQQWMIKRALDAGAHGILVPVLETPEEAERVINYSKYPPLGKRGFEPLLAVEKFVEQHPHGRGVKQLTGLEYLAQANSSLVTAVQIETKAALQNVKEIAAVPGVDVLFIGPFDLGLNIGHPIPASGEMDRELVDAIESIHATALEAGKLSGIYCDTGEQAREYADKGFRMISVVTDMIALRKIFKQNLNFLQE</sequence>
<accession>A0A0D1ZEP4</accession>
<dbReference type="OrthoDB" id="1621678at2759"/>
<dbReference type="PANTHER" id="PTHR30502:SF0">
    <property type="entry name" value="PHOSPHOENOLPYRUVATE CARBOXYLASE FAMILY PROTEIN"/>
    <property type="match status" value="1"/>
</dbReference>
<dbReference type="VEuPathDB" id="FungiDB:PV07_09334"/>
<evidence type="ECO:0000256" key="2">
    <source>
        <dbReference type="ARBA" id="ARBA00022723"/>
    </source>
</evidence>
<gene>
    <name evidence="5" type="ORF">PV07_09334</name>
</gene>
<dbReference type="SUPFAM" id="SSF51621">
    <property type="entry name" value="Phosphoenolpyruvate/pyruvate domain"/>
    <property type="match status" value="1"/>
</dbReference>
<evidence type="ECO:0000313" key="6">
    <source>
        <dbReference type="Proteomes" id="UP000054466"/>
    </source>
</evidence>
<dbReference type="GO" id="GO:0016832">
    <property type="term" value="F:aldehyde-lyase activity"/>
    <property type="evidence" value="ECO:0007669"/>
    <property type="project" value="TreeGrafter"/>
</dbReference>
<evidence type="ECO:0000259" key="4">
    <source>
        <dbReference type="Pfam" id="PF03328"/>
    </source>
</evidence>
<dbReference type="GO" id="GO:0005737">
    <property type="term" value="C:cytoplasm"/>
    <property type="evidence" value="ECO:0007669"/>
    <property type="project" value="TreeGrafter"/>
</dbReference>
<dbReference type="Pfam" id="PF03328">
    <property type="entry name" value="HpcH_HpaI"/>
    <property type="match status" value="1"/>
</dbReference>
<dbReference type="InterPro" id="IPR005000">
    <property type="entry name" value="Aldolase/citrate-lyase_domain"/>
</dbReference>
<dbReference type="InterPro" id="IPR050251">
    <property type="entry name" value="HpcH-HpaI_aldolase"/>
</dbReference>
<protein>
    <recommendedName>
        <fullName evidence="4">HpcH/HpaI aldolase/citrate lyase domain-containing protein</fullName>
    </recommendedName>
</protein>
<dbReference type="GO" id="GO:0046872">
    <property type="term" value="F:metal ion binding"/>
    <property type="evidence" value="ECO:0007669"/>
    <property type="project" value="UniProtKB-KW"/>
</dbReference>
<dbReference type="STRING" id="569365.A0A0D1ZEP4"/>
<comment type="similarity">
    <text evidence="1">Belongs to the HpcH/HpaI aldolase family.</text>
</comment>
<dbReference type="InterPro" id="IPR015813">
    <property type="entry name" value="Pyrv/PenolPyrv_kinase-like_dom"/>
</dbReference>
<dbReference type="HOGENOM" id="CLU_059964_3_0_1"/>
<keyword evidence="6" id="KW-1185">Reference proteome</keyword>